<evidence type="ECO:0000256" key="4">
    <source>
        <dbReference type="ARBA" id="ARBA00022898"/>
    </source>
</evidence>
<dbReference type="PROSITE" id="PS00599">
    <property type="entry name" value="AA_TRANSFER_CLASS_2"/>
    <property type="match status" value="1"/>
</dbReference>
<accession>A0A381T3H4</accession>
<evidence type="ECO:0000313" key="6">
    <source>
        <dbReference type="EMBL" id="SVA09157.1"/>
    </source>
</evidence>
<evidence type="ECO:0000256" key="3">
    <source>
        <dbReference type="ARBA" id="ARBA00022679"/>
    </source>
</evidence>
<dbReference type="SUPFAM" id="SSF53383">
    <property type="entry name" value="PLP-dependent transferases"/>
    <property type="match status" value="1"/>
</dbReference>
<gene>
    <name evidence="6" type="ORF">METZ01_LOCUS62011</name>
</gene>
<dbReference type="NCBIfam" id="TIGR01141">
    <property type="entry name" value="hisC"/>
    <property type="match status" value="1"/>
</dbReference>
<sequence>MPLVPSYIKQLSSYKPGANIDDIKIEKSLKNVIKLASNENSMGSSPLVISAINKGLKKINRYPDAAGKKLRKKLANKFDVKAENVIIGSGSEGIMSNILRTFLLTDDEIIGSANSFIGFRVLATATGRKINWVEMKNHKIDLEGIKRHINDYTKIIYIANPDNPMGTYITNKEFDEFYENVPERVLVILDEAYFEYADHLNDYPNSMTYRYDNVITLRTFSKAYGLAGLRIGYGFSHETLINNLLKVKVPFEPSRVAQIAGLVALDDTEFMNKTIKLNKIEKDKIELKLDELNIKRIPSATNFITTYWGSKNNAKEITEKMLDKGIILRHLASFGWPEYVRISIGLEDENEYFVKNLEEII</sequence>
<keyword evidence="4" id="KW-0663">Pyridoxal phosphate</keyword>
<dbReference type="Gene3D" id="3.90.1150.10">
    <property type="entry name" value="Aspartate Aminotransferase, domain 1"/>
    <property type="match status" value="1"/>
</dbReference>
<evidence type="ECO:0000256" key="1">
    <source>
        <dbReference type="ARBA" id="ARBA00001933"/>
    </source>
</evidence>
<dbReference type="GO" id="GO:0030170">
    <property type="term" value="F:pyridoxal phosphate binding"/>
    <property type="evidence" value="ECO:0007669"/>
    <property type="project" value="InterPro"/>
</dbReference>
<protein>
    <recommendedName>
        <fullName evidence="5">Aminotransferase class I/classII large domain-containing protein</fullName>
    </recommendedName>
</protein>
<organism evidence="6">
    <name type="scientific">marine metagenome</name>
    <dbReference type="NCBI Taxonomy" id="408172"/>
    <lineage>
        <taxon>unclassified sequences</taxon>
        <taxon>metagenomes</taxon>
        <taxon>ecological metagenomes</taxon>
    </lineage>
</organism>
<evidence type="ECO:0000256" key="2">
    <source>
        <dbReference type="ARBA" id="ARBA00022576"/>
    </source>
</evidence>
<dbReference type="PANTHER" id="PTHR43643">
    <property type="entry name" value="HISTIDINOL-PHOSPHATE AMINOTRANSFERASE 2"/>
    <property type="match status" value="1"/>
</dbReference>
<proteinExistence type="inferred from homology"/>
<dbReference type="GO" id="GO:0004400">
    <property type="term" value="F:histidinol-phosphate transaminase activity"/>
    <property type="evidence" value="ECO:0007669"/>
    <property type="project" value="InterPro"/>
</dbReference>
<dbReference type="HAMAP" id="MF_01023">
    <property type="entry name" value="HisC_aminotrans_2"/>
    <property type="match status" value="1"/>
</dbReference>
<dbReference type="InterPro" id="IPR001917">
    <property type="entry name" value="Aminotrans_II_pyridoxalP_BS"/>
</dbReference>
<reference evidence="6" key="1">
    <citation type="submission" date="2018-05" db="EMBL/GenBank/DDBJ databases">
        <authorList>
            <person name="Lanie J.A."/>
            <person name="Ng W.-L."/>
            <person name="Kazmierczak K.M."/>
            <person name="Andrzejewski T.M."/>
            <person name="Davidsen T.M."/>
            <person name="Wayne K.J."/>
            <person name="Tettelin H."/>
            <person name="Glass J.I."/>
            <person name="Rusch D."/>
            <person name="Podicherti R."/>
            <person name="Tsui H.-C.T."/>
            <person name="Winkler M.E."/>
        </authorList>
    </citation>
    <scope>NUCLEOTIDE SEQUENCE</scope>
</reference>
<dbReference type="Pfam" id="PF00155">
    <property type="entry name" value="Aminotran_1_2"/>
    <property type="match status" value="1"/>
</dbReference>
<dbReference type="GO" id="GO:0000105">
    <property type="term" value="P:L-histidine biosynthetic process"/>
    <property type="evidence" value="ECO:0007669"/>
    <property type="project" value="InterPro"/>
</dbReference>
<dbReference type="CDD" id="cd00609">
    <property type="entry name" value="AAT_like"/>
    <property type="match status" value="1"/>
</dbReference>
<comment type="cofactor">
    <cofactor evidence="1">
        <name>pyridoxal 5'-phosphate</name>
        <dbReference type="ChEBI" id="CHEBI:597326"/>
    </cofactor>
</comment>
<dbReference type="AlphaFoldDB" id="A0A381T3H4"/>
<dbReference type="InterPro" id="IPR015424">
    <property type="entry name" value="PyrdxlP-dep_Trfase"/>
</dbReference>
<keyword evidence="3" id="KW-0808">Transferase</keyword>
<dbReference type="InterPro" id="IPR050106">
    <property type="entry name" value="HistidinolP_aminotransfase"/>
</dbReference>
<dbReference type="InterPro" id="IPR005861">
    <property type="entry name" value="HisP_aminotrans"/>
</dbReference>
<dbReference type="InterPro" id="IPR015421">
    <property type="entry name" value="PyrdxlP-dep_Trfase_major"/>
</dbReference>
<dbReference type="InterPro" id="IPR015422">
    <property type="entry name" value="PyrdxlP-dep_Trfase_small"/>
</dbReference>
<dbReference type="Gene3D" id="3.40.640.10">
    <property type="entry name" value="Type I PLP-dependent aspartate aminotransferase-like (Major domain)"/>
    <property type="match status" value="1"/>
</dbReference>
<dbReference type="EMBL" id="UINC01003776">
    <property type="protein sequence ID" value="SVA09157.1"/>
    <property type="molecule type" value="Genomic_DNA"/>
</dbReference>
<name>A0A381T3H4_9ZZZZ</name>
<feature type="domain" description="Aminotransferase class I/classII large" evidence="5">
    <location>
        <begin position="30"/>
        <end position="355"/>
    </location>
</feature>
<dbReference type="InterPro" id="IPR004839">
    <property type="entry name" value="Aminotransferase_I/II_large"/>
</dbReference>
<keyword evidence="2" id="KW-0032">Aminotransferase</keyword>
<evidence type="ECO:0000259" key="5">
    <source>
        <dbReference type="Pfam" id="PF00155"/>
    </source>
</evidence>
<dbReference type="PANTHER" id="PTHR43643:SF3">
    <property type="entry name" value="HISTIDINOL-PHOSPHATE AMINOTRANSFERASE"/>
    <property type="match status" value="1"/>
</dbReference>